<keyword evidence="2" id="KW-0285">Flavoprotein</keyword>
<dbReference type="Gene3D" id="3.50.50.60">
    <property type="entry name" value="FAD/NAD(P)-binding domain"/>
    <property type="match status" value="3"/>
</dbReference>
<keyword evidence="6" id="KW-1185">Reference proteome</keyword>
<dbReference type="InterPro" id="IPR036188">
    <property type="entry name" value="FAD/NAD-bd_sf"/>
</dbReference>
<dbReference type="GeneID" id="66110688"/>
<dbReference type="SUPFAM" id="SSF51905">
    <property type="entry name" value="FAD/NAD(P)-binding domain"/>
    <property type="match status" value="3"/>
</dbReference>
<accession>A0A9P8AM50</accession>
<dbReference type="AlphaFoldDB" id="A0A9P8AM50"/>
<keyword evidence="3" id="KW-0274">FAD</keyword>
<evidence type="ECO:0000256" key="2">
    <source>
        <dbReference type="ARBA" id="ARBA00022630"/>
    </source>
</evidence>
<comment type="similarity">
    <text evidence="1">Belongs to the FAD-binding monooxygenase family.</text>
</comment>
<evidence type="ECO:0000313" key="6">
    <source>
        <dbReference type="Proteomes" id="UP000812287"/>
    </source>
</evidence>
<sequence>MVVRNEAEDTSAVLAPEDWTSNPRGYSVDEHPARTPERRLKIIGIGAGLTGIRLAQQVKTHHSDLVDLVIYEQADQAGGCWHWNRYPGVACDVPGSNYQYIKEPKTDWKSFYASGAEIRLYYQDHAEKHDLNKYIVYNHEVIGARWSDETGEWSVTTRDPSGKEILDTCNVLISMRGSLHHPKWPDLKGLPLYKGVLVHSARYPEGLDLTGKRVAVLGSGSSGLQIVPSILDNVSHLYHWIRSPTWIVPSVGAMFAGPGGTNFDYTEEKKEQFSRDPKHYLLYRKAMESELNKRFRFVISGSEESKAARANCEETMRKKLATVPHIAKKIIPTDFDVGCRRPTPGPGYLEALSNPKMTVFTEELGEMTDKGFIDAEGVEHEVDAFICATGFDTSWKPHFPIISRDENLQDRWAVEPDSYISYAVPNYPNFLIAAGPFGATGHGSAVPITEIMIDTFLKIVRKMGEEHIISMEPTEEAARDYMEHAALYLQRTVWTGKCNSWFKKGLSGIPHQYPGSRVHFMEEALSFRPEDWKYIYASGNRFRFWGNGFAQREFDGRDNSWYYGLLDGKDKMPDYTEIFTEYSRKD</sequence>
<dbReference type="PANTHER" id="PTHR42877:SF7">
    <property type="entry name" value="FLAVIN-BINDING MONOOXYGENASE-RELATED"/>
    <property type="match status" value="1"/>
</dbReference>
<dbReference type="PANTHER" id="PTHR42877">
    <property type="entry name" value="L-ORNITHINE N(5)-MONOOXYGENASE-RELATED"/>
    <property type="match status" value="1"/>
</dbReference>
<evidence type="ECO:0000313" key="5">
    <source>
        <dbReference type="EMBL" id="KAG7440510.1"/>
    </source>
</evidence>
<keyword evidence="4" id="KW-0560">Oxidoreductase</keyword>
<dbReference type="Proteomes" id="UP000812287">
    <property type="component" value="Unassembled WGS sequence"/>
</dbReference>
<dbReference type="GO" id="GO:0050660">
    <property type="term" value="F:flavin adenine dinucleotide binding"/>
    <property type="evidence" value="ECO:0007669"/>
    <property type="project" value="InterPro"/>
</dbReference>
<comment type="caution">
    <text evidence="5">The sequence shown here is derived from an EMBL/GenBank/DDBJ whole genome shotgun (WGS) entry which is preliminary data.</text>
</comment>
<dbReference type="RefSeq" id="XP_043034010.1">
    <property type="nucleotide sequence ID" value="XM_043188391.1"/>
</dbReference>
<dbReference type="OrthoDB" id="66881at2759"/>
<organism evidence="5 6">
    <name type="scientific">Guyanagaster necrorhizus</name>
    <dbReference type="NCBI Taxonomy" id="856835"/>
    <lineage>
        <taxon>Eukaryota</taxon>
        <taxon>Fungi</taxon>
        <taxon>Dikarya</taxon>
        <taxon>Basidiomycota</taxon>
        <taxon>Agaricomycotina</taxon>
        <taxon>Agaricomycetes</taxon>
        <taxon>Agaricomycetidae</taxon>
        <taxon>Agaricales</taxon>
        <taxon>Marasmiineae</taxon>
        <taxon>Physalacriaceae</taxon>
        <taxon>Guyanagaster</taxon>
    </lineage>
</organism>
<dbReference type="GO" id="GO:0004499">
    <property type="term" value="F:N,N-dimethylaniline monooxygenase activity"/>
    <property type="evidence" value="ECO:0007669"/>
    <property type="project" value="InterPro"/>
</dbReference>
<dbReference type="InterPro" id="IPR020946">
    <property type="entry name" value="Flavin_mOase-like"/>
</dbReference>
<evidence type="ECO:0000256" key="1">
    <source>
        <dbReference type="ARBA" id="ARBA00010139"/>
    </source>
</evidence>
<dbReference type="Pfam" id="PF00743">
    <property type="entry name" value="FMO-like"/>
    <property type="match status" value="1"/>
</dbReference>
<dbReference type="EMBL" id="MU250570">
    <property type="protein sequence ID" value="KAG7440510.1"/>
    <property type="molecule type" value="Genomic_DNA"/>
</dbReference>
<reference evidence="5" key="1">
    <citation type="submission" date="2020-11" db="EMBL/GenBank/DDBJ databases">
        <title>Adaptations for nitrogen fixation in a non-lichenized fungal sporocarp promotes dispersal by wood-feeding termites.</title>
        <authorList>
            <consortium name="DOE Joint Genome Institute"/>
            <person name="Koch R.A."/>
            <person name="Yoon G."/>
            <person name="Arayal U."/>
            <person name="Lail K."/>
            <person name="Amirebrahimi M."/>
            <person name="Labutti K."/>
            <person name="Lipzen A."/>
            <person name="Riley R."/>
            <person name="Barry K."/>
            <person name="Henrissat B."/>
            <person name="Grigoriev I.V."/>
            <person name="Herr J.R."/>
            <person name="Aime M.C."/>
        </authorList>
    </citation>
    <scope>NUCLEOTIDE SEQUENCE</scope>
    <source>
        <strain evidence="5">MCA 3950</strain>
    </source>
</reference>
<dbReference type="InterPro" id="IPR051209">
    <property type="entry name" value="FAD-bind_Monooxygenase_sf"/>
</dbReference>
<protein>
    <submittedName>
        <fullName evidence="5">FAD/NAD-P-binding domain-containing protein</fullName>
    </submittedName>
</protein>
<evidence type="ECO:0000256" key="3">
    <source>
        <dbReference type="ARBA" id="ARBA00022827"/>
    </source>
</evidence>
<dbReference type="GO" id="GO:0050661">
    <property type="term" value="F:NADP binding"/>
    <property type="evidence" value="ECO:0007669"/>
    <property type="project" value="InterPro"/>
</dbReference>
<name>A0A9P8AM50_9AGAR</name>
<evidence type="ECO:0000256" key="4">
    <source>
        <dbReference type="ARBA" id="ARBA00023002"/>
    </source>
</evidence>
<proteinExistence type="inferred from homology"/>
<gene>
    <name evidence="5" type="ORF">BT62DRAFT_956838</name>
</gene>